<dbReference type="RefSeq" id="XP_047738380.1">
    <property type="nucleotide sequence ID" value="XM_047882424.1"/>
</dbReference>
<accession>A0A979FMU8</accession>
<dbReference type="Gene3D" id="1.10.150.50">
    <property type="entry name" value="Transcription Factor, Ets-1"/>
    <property type="match status" value="1"/>
</dbReference>
<feature type="compositionally biased region" description="Low complexity" evidence="1">
    <location>
        <begin position="1"/>
        <end position="21"/>
    </location>
</feature>
<keyword evidence="3" id="KW-1185">Reference proteome</keyword>
<dbReference type="CDD" id="cd09487">
    <property type="entry name" value="SAM_superfamily"/>
    <property type="match status" value="1"/>
</dbReference>
<organism evidence="3 4">
    <name type="scientific">Hyalella azteca</name>
    <name type="common">Amphipod</name>
    <dbReference type="NCBI Taxonomy" id="294128"/>
    <lineage>
        <taxon>Eukaryota</taxon>
        <taxon>Metazoa</taxon>
        <taxon>Ecdysozoa</taxon>
        <taxon>Arthropoda</taxon>
        <taxon>Crustacea</taxon>
        <taxon>Multicrustacea</taxon>
        <taxon>Malacostraca</taxon>
        <taxon>Eumalacostraca</taxon>
        <taxon>Peracarida</taxon>
        <taxon>Amphipoda</taxon>
        <taxon>Senticaudata</taxon>
        <taxon>Talitrida</taxon>
        <taxon>Talitroidea</taxon>
        <taxon>Hyalellidae</taxon>
        <taxon>Hyalella</taxon>
    </lineage>
</organism>
<dbReference type="SUPFAM" id="SSF47769">
    <property type="entry name" value="SAM/Pointed domain"/>
    <property type="match status" value="1"/>
</dbReference>
<dbReference type="InterPro" id="IPR013761">
    <property type="entry name" value="SAM/pointed_sf"/>
</dbReference>
<dbReference type="OrthoDB" id="10612346at2759"/>
<dbReference type="GeneID" id="125178518"/>
<dbReference type="AlphaFoldDB" id="A0A979FMU8"/>
<evidence type="ECO:0000256" key="1">
    <source>
        <dbReference type="SAM" id="MobiDB-lite"/>
    </source>
</evidence>
<feature type="domain" description="SAM" evidence="2">
    <location>
        <begin position="161"/>
        <end position="210"/>
    </location>
</feature>
<proteinExistence type="predicted"/>
<sequence length="210" mass="22934">MCPSAGSPGPMSSDGHSSSSCRHMHHHHHQPCGGGGGGGHHYPNVEMDEGGQPSPHPPHHQSGGGGGGYFNREDEPLTPHSHHSQAPHQHMLAPHEGGGGYFNREDEPLTPHSHHSQPPHQHMLAPHDASWEEVTSSLQLSIKEERYDPVYFSDPHTPPFTPDPRVLAELQQLQLGQYARNFTEAQVDYSSFLLLTAELLKDLGVDKIGP</sequence>
<protein>
    <submittedName>
        <fullName evidence="4">Uncharacterized protein LOC125178518</fullName>
    </submittedName>
</protein>
<dbReference type="Pfam" id="PF07647">
    <property type="entry name" value="SAM_2"/>
    <property type="match status" value="1"/>
</dbReference>
<evidence type="ECO:0000259" key="2">
    <source>
        <dbReference type="PROSITE" id="PS50105"/>
    </source>
</evidence>
<dbReference type="KEGG" id="hazt:125178518"/>
<gene>
    <name evidence="4" type="primary">LOC125178518</name>
</gene>
<dbReference type="PROSITE" id="PS50105">
    <property type="entry name" value="SAM_DOMAIN"/>
    <property type="match status" value="1"/>
</dbReference>
<evidence type="ECO:0000313" key="3">
    <source>
        <dbReference type="Proteomes" id="UP000694843"/>
    </source>
</evidence>
<evidence type="ECO:0000313" key="4">
    <source>
        <dbReference type="RefSeq" id="XP_047738380.1"/>
    </source>
</evidence>
<name>A0A979FMU8_HYAAZ</name>
<feature type="region of interest" description="Disordered" evidence="1">
    <location>
        <begin position="1"/>
        <end position="123"/>
    </location>
</feature>
<dbReference type="InterPro" id="IPR001660">
    <property type="entry name" value="SAM"/>
</dbReference>
<reference evidence="4" key="1">
    <citation type="submission" date="2025-08" db="UniProtKB">
        <authorList>
            <consortium name="RefSeq"/>
        </authorList>
    </citation>
    <scope>IDENTIFICATION</scope>
    <source>
        <tissue evidence="4">Whole organism</tissue>
    </source>
</reference>
<dbReference type="Proteomes" id="UP000694843">
    <property type="component" value="Unplaced"/>
</dbReference>